<reference evidence="9" key="1">
    <citation type="submission" date="2023-07" db="EMBL/GenBank/DDBJ databases">
        <title>Chromosome-level Genome Assembly of Striped Snakehead (Channa striata).</title>
        <authorList>
            <person name="Liu H."/>
        </authorList>
    </citation>
    <scope>NUCLEOTIDE SEQUENCE</scope>
    <source>
        <strain evidence="9">Gz</strain>
        <tissue evidence="9">Muscle</tissue>
    </source>
</reference>
<protein>
    <recommendedName>
        <fullName evidence="11">Monocyte to macrophage differentiation factor 2</fullName>
    </recommendedName>
</protein>
<keyword evidence="4 8" id="KW-1133">Transmembrane helix</keyword>
<proteinExistence type="inferred from homology"/>
<dbReference type="AlphaFoldDB" id="A0AA88MB83"/>
<organism evidence="9 10">
    <name type="scientific">Channa striata</name>
    <name type="common">Snakehead murrel</name>
    <name type="synonym">Ophicephalus striatus</name>
    <dbReference type="NCBI Taxonomy" id="64152"/>
    <lineage>
        <taxon>Eukaryota</taxon>
        <taxon>Metazoa</taxon>
        <taxon>Chordata</taxon>
        <taxon>Craniata</taxon>
        <taxon>Vertebrata</taxon>
        <taxon>Euteleostomi</taxon>
        <taxon>Actinopterygii</taxon>
        <taxon>Neopterygii</taxon>
        <taxon>Teleostei</taxon>
        <taxon>Neoteleostei</taxon>
        <taxon>Acanthomorphata</taxon>
        <taxon>Anabantaria</taxon>
        <taxon>Anabantiformes</taxon>
        <taxon>Channoidei</taxon>
        <taxon>Channidae</taxon>
        <taxon>Channa</taxon>
    </lineage>
</organism>
<dbReference type="EMBL" id="JAUPFM010000013">
    <property type="protein sequence ID" value="KAK2833744.1"/>
    <property type="molecule type" value="Genomic_DNA"/>
</dbReference>
<keyword evidence="6" id="KW-0862">Zinc</keyword>
<keyword evidence="3 8" id="KW-0812">Transmembrane</keyword>
<evidence type="ECO:0008006" key="11">
    <source>
        <dbReference type="Google" id="ProtNLM"/>
    </source>
</evidence>
<dbReference type="GO" id="GO:0016020">
    <property type="term" value="C:membrane"/>
    <property type="evidence" value="ECO:0007669"/>
    <property type="project" value="InterPro"/>
</dbReference>
<evidence type="ECO:0000256" key="6">
    <source>
        <dbReference type="PIRSR" id="PIRSR604254-1"/>
    </source>
</evidence>
<dbReference type="GO" id="GO:0140911">
    <property type="term" value="F:pore-forming activity"/>
    <property type="evidence" value="ECO:0007669"/>
    <property type="project" value="InterPro"/>
</dbReference>
<evidence type="ECO:0000256" key="3">
    <source>
        <dbReference type="ARBA" id="ARBA00022692"/>
    </source>
</evidence>
<comment type="subcellular location">
    <subcellularLocation>
        <location evidence="1">Endomembrane system</location>
        <topology evidence="1">Multi-pass membrane protein</topology>
    </subcellularLocation>
</comment>
<evidence type="ECO:0000256" key="1">
    <source>
        <dbReference type="ARBA" id="ARBA00004127"/>
    </source>
</evidence>
<dbReference type="PANTHER" id="PTHR20855:SF137">
    <property type="entry name" value="MONOCYTE TO MACROPHAGE DIFFERENTIATION FACTOR 2"/>
    <property type="match status" value="1"/>
</dbReference>
<evidence type="ECO:0000313" key="9">
    <source>
        <dbReference type="EMBL" id="KAK2833744.1"/>
    </source>
</evidence>
<feature type="transmembrane region" description="Helical" evidence="8">
    <location>
        <begin position="231"/>
        <end position="247"/>
    </location>
</feature>
<dbReference type="NCBIfam" id="TIGR01065">
    <property type="entry name" value="hlyIII"/>
    <property type="match status" value="1"/>
</dbReference>
<name>A0AA88MB83_CHASR</name>
<feature type="transmembrane region" description="Helical" evidence="8">
    <location>
        <begin position="164"/>
        <end position="182"/>
    </location>
</feature>
<feature type="binding site" evidence="6">
    <location>
        <position position="338"/>
    </location>
    <ligand>
        <name>Zn(2+)</name>
        <dbReference type="ChEBI" id="CHEBI:29105"/>
    </ligand>
</feature>
<dbReference type="InterPro" id="IPR005744">
    <property type="entry name" value="Hy-lIII"/>
</dbReference>
<keyword evidence="6" id="KW-0479">Metal-binding</keyword>
<dbReference type="InterPro" id="IPR004254">
    <property type="entry name" value="AdipoR/HlyIII-related"/>
</dbReference>
<feature type="transmembrane region" description="Helical" evidence="8">
    <location>
        <begin position="306"/>
        <end position="324"/>
    </location>
</feature>
<keyword evidence="10" id="KW-1185">Reference proteome</keyword>
<evidence type="ECO:0000256" key="8">
    <source>
        <dbReference type="SAM" id="Phobius"/>
    </source>
</evidence>
<evidence type="ECO:0000313" key="10">
    <source>
        <dbReference type="Proteomes" id="UP001187415"/>
    </source>
</evidence>
<dbReference type="PANTHER" id="PTHR20855">
    <property type="entry name" value="ADIPOR/PROGESTIN RECEPTOR-RELATED"/>
    <property type="match status" value="1"/>
</dbReference>
<sequence length="367" mass="41083">MKIRSLITDSKIPKILKEKEKLQIKLGFNLPRVSQLDTGRSSERESLREGSLLSPASGGGGRGRGGRRGLTNILQLTLGTEPHSLSRLVVGARSDSTRSSPRPVGAGGRTCSRWDIRDGGSVERTTRAMDFKKTKFGRFMNCRVPACKRYQPTEYEHAANCATHGLWILPSLVGGSVLYFLSVDQWHRVAAWLYGSGLTGLFITSTLFHTAAWKIGHLRKVEQRFHMCDRMAIYFFIAASYSPWLMLRELGPWTVHMRWLIWVMACIGSMYVFFFHERYKLLELLGYVAMGALPALVILSMVERAGVCELAAGGVFYVVGVAFFKSDGLVPFAHAIWHLFVAAGAGVHYYAIWRYLYVPGPLPQTSR</sequence>
<evidence type="ECO:0000256" key="5">
    <source>
        <dbReference type="ARBA" id="ARBA00023136"/>
    </source>
</evidence>
<comment type="caution">
    <text evidence="9">The sequence shown here is derived from an EMBL/GenBank/DDBJ whole genome shotgun (WGS) entry which is preliminary data.</text>
</comment>
<gene>
    <name evidence="9" type="ORF">Q5P01_017633</name>
</gene>
<feature type="transmembrane region" description="Helical" evidence="8">
    <location>
        <begin position="336"/>
        <end position="357"/>
    </location>
</feature>
<feature type="binding site" evidence="6">
    <location>
        <position position="334"/>
    </location>
    <ligand>
        <name>Zn(2+)</name>
        <dbReference type="ChEBI" id="CHEBI:29105"/>
    </ligand>
</feature>
<dbReference type="Pfam" id="PF03006">
    <property type="entry name" value="HlyIII"/>
    <property type="match status" value="1"/>
</dbReference>
<accession>A0AA88MB83</accession>
<feature type="transmembrane region" description="Helical" evidence="8">
    <location>
        <begin position="189"/>
        <end position="211"/>
    </location>
</feature>
<feature type="transmembrane region" description="Helical" evidence="8">
    <location>
        <begin position="281"/>
        <end position="299"/>
    </location>
</feature>
<feature type="binding site" evidence="6">
    <location>
        <position position="209"/>
    </location>
    <ligand>
        <name>Zn(2+)</name>
        <dbReference type="ChEBI" id="CHEBI:29105"/>
    </ligand>
</feature>
<evidence type="ECO:0000256" key="4">
    <source>
        <dbReference type="ARBA" id="ARBA00022989"/>
    </source>
</evidence>
<evidence type="ECO:0000256" key="7">
    <source>
        <dbReference type="SAM" id="MobiDB-lite"/>
    </source>
</evidence>
<keyword evidence="5 8" id="KW-0472">Membrane</keyword>
<dbReference type="Proteomes" id="UP001187415">
    <property type="component" value="Unassembled WGS sequence"/>
</dbReference>
<feature type="region of interest" description="Disordered" evidence="7">
    <location>
        <begin position="91"/>
        <end position="110"/>
    </location>
</feature>
<comment type="similarity">
    <text evidence="2">Belongs to the ADIPOR family.</text>
</comment>
<dbReference type="GO" id="GO:0012505">
    <property type="term" value="C:endomembrane system"/>
    <property type="evidence" value="ECO:0007669"/>
    <property type="project" value="UniProtKB-SubCell"/>
</dbReference>
<evidence type="ECO:0000256" key="2">
    <source>
        <dbReference type="ARBA" id="ARBA00007018"/>
    </source>
</evidence>
<feature type="transmembrane region" description="Helical" evidence="8">
    <location>
        <begin position="259"/>
        <end position="275"/>
    </location>
</feature>
<feature type="region of interest" description="Disordered" evidence="7">
    <location>
        <begin position="36"/>
        <end position="68"/>
    </location>
</feature>